<evidence type="ECO:0000313" key="2">
    <source>
        <dbReference type="EMBL" id="WDI05427.1"/>
    </source>
</evidence>
<evidence type="ECO:0000313" key="3">
    <source>
        <dbReference type="Proteomes" id="UP001220962"/>
    </source>
</evidence>
<name>A0AAX3N6Z6_9BACL</name>
<keyword evidence="4" id="KW-1185">Reference proteome</keyword>
<accession>A0AAX3N6Z6</accession>
<organism evidence="1 3">
    <name type="scientific">Paenibacillus urinalis</name>
    <dbReference type="NCBI Taxonomy" id="521520"/>
    <lineage>
        <taxon>Bacteria</taxon>
        <taxon>Bacillati</taxon>
        <taxon>Bacillota</taxon>
        <taxon>Bacilli</taxon>
        <taxon>Bacillales</taxon>
        <taxon>Paenibacillaceae</taxon>
        <taxon>Paenibacillus</taxon>
    </lineage>
</organism>
<evidence type="ECO:0000313" key="1">
    <source>
        <dbReference type="EMBL" id="WDH85526.1"/>
    </source>
</evidence>
<geneLocation type="plasmid" evidence="3 4">
    <name>unnamed3</name>
</geneLocation>
<protein>
    <submittedName>
        <fullName evidence="1">Replication protein</fullName>
    </submittedName>
</protein>
<keyword evidence="1" id="KW-0614">Plasmid</keyword>
<dbReference type="Proteomes" id="UP001221519">
    <property type="component" value="Plasmid unnamed3"/>
</dbReference>
<dbReference type="RefSeq" id="WP_274338334.1">
    <property type="nucleotide sequence ID" value="NZ_CP118104.1"/>
</dbReference>
<dbReference type="AlphaFoldDB" id="A0AAX3N6Z6"/>
<dbReference type="EMBL" id="CP118104">
    <property type="protein sequence ID" value="WDH85526.1"/>
    <property type="molecule type" value="Genomic_DNA"/>
</dbReference>
<dbReference type="EMBL" id="CP118111">
    <property type="protein sequence ID" value="WDI05427.1"/>
    <property type="molecule type" value="Genomic_DNA"/>
</dbReference>
<dbReference type="Proteomes" id="UP001220962">
    <property type="component" value="Plasmid unnamed3"/>
</dbReference>
<proteinExistence type="predicted"/>
<evidence type="ECO:0000313" key="4">
    <source>
        <dbReference type="Proteomes" id="UP001221519"/>
    </source>
</evidence>
<gene>
    <name evidence="1" type="ORF">PUW23_26730</name>
    <name evidence="2" type="ORF">PUW25_27400</name>
</gene>
<sequence>MEAKKKKIEDTSYINDMPLSEYMGLYDSRLRNAWVVVCENKANKPHDEKEKVWVQTAFQTKDKQKVIDFIESSDRKDYYITANAFKSVHRVTEDSVQVPALILDLDIYKSLKYGSMAPEDVLPLLERDYFGKVVPYPNGVVFSGYGLYLVYDMQFTPGTPGTILKRKVIMKILFELLKDFGADSKSLDAAHVFRLPGTINGKNGEEVEVYSRFNSLPGYTLQQLQQSLPSLWDVYKKERKIVTQKEKKSVAPVHPFLKGQNLAADRLKDLKTIAKDIFKRNCEGYREHLLFLTRNFYHWMHEERFKNGDPLLFEESQTLALQFNDSYFIEPLPEEEVLKQTLNRKKLYRYSQAKINELFDLDLDAQIKLNIKTPEAVRHKNKIRLRKARGGSEKGKRAETRAAIVEAITANPEAPDYKIAELVKAKLGKCSDMTVKKVRAEL</sequence>
<reference evidence="1 4" key="1">
    <citation type="submission" date="2023-02" db="EMBL/GenBank/DDBJ databases">
        <title>Pathogen: clinical or host-associated sample.</title>
        <authorList>
            <person name="Hergert J."/>
            <person name="Casey R."/>
            <person name="Wagner J."/>
            <person name="Young E.L."/>
            <person name="Oakeson K.F."/>
        </authorList>
    </citation>
    <scope>NUCLEOTIDE SEQUENCE</scope>
    <source>
        <strain evidence="2 4">2022CK-00829</strain>
        <strain evidence="1">2022CK-00830</strain>
        <plasmid evidence="1 4">unnamed3</plasmid>
    </source>
</reference>